<dbReference type="eggNOG" id="ENOG502SPJM">
    <property type="taxonomic scope" value="Eukaryota"/>
</dbReference>
<dbReference type="KEGG" id="pfy:PFICI_00468"/>
<evidence type="ECO:0000259" key="1">
    <source>
        <dbReference type="Pfam" id="PF24809"/>
    </source>
</evidence>
<evidence type="ECO:0000313" key="2">
    <source>
        <dbReference type="EMBL" id="ETS86640.1"/>
    </source>
</evidence>
<name>W3XKX1_PESFW</name>
<keyword evidence="3" id="KW-1185">Reference proteome</keyword>
<accession>W3XKX1</accession>
<proteinExistence type="predicted"/>
<dbReference type="InParanoid" id="W3XKX1"/>
<evidence type="ECO:0000313" key="3">
    <source>
        <dbReference type="Proteomes" id="UP000030651"/>
    </source>
</evidence>
<gene>
    <name evidence="2" type="ORF">PFICI_00468</name>
</gene>
<organism evidence="2 3">
    <name type="scientific">Pestalotiopsis fici (strain W106-1 / CGMCC3.15140)</name>
    <dbReference type="NCBI Taxonomy" id="1229662"/>
    <lineage>
        <taxon>Eukaryota</taxon>
        <taxon>Fungi</taxon>
        <taxon>Dikarya</taxon>
        <taxon>Ascomycota</taxon>
        <taxon>Pezizomycotina</taxon>
        <taxon>Sordariomycetes</taxon>
        <taxon>Xylariomycetidae</taxon>
        <taxon>Amphisphaeriales</taxon>
        <taxon>Sporocadaceae</taxon>
        <taxon>Pestalotiopsis</taxon>
    </lineage>
</organism>
<sequence>MPRILSIDGQPSITELVSANTVGSSTVLSPPTGNASWYTAGSDFCFYAVAQQAARESKARLSRLKLTPEEKQLLAIVPSSSDAVIEKLHLIVDEREEALKRPKAFQRTNKFFTAFCEVVGKTSGLVQTLVPQSPEYTIPFGVLIILFRAVVTKKDREESLLMYLEALGSKLPLVEFYRNAFPTNAMKLAVANLYAEVTKLLDEALLYYRSGRLGKLVDAVLQPTEPKFQKSMDQIDAEVKKMQDLKDVAHEAQTIDIKDTVTGNAKAISRLHENFEKATIAIGISMELISERMTGLESQVSFIGKFEMLKYAQSLQEALLSSVGDFYLDSESLLQRVMSQGFRLSPIDRWENNGILENLVAWSHGRHGPLLWVGGQSGNRDSWVTDLSMDIVQAFLPQSMTTLFVFCSDMAFNSLPPNPILLVKLLIAQLLELHPHIPYENPIFYSLQRFRHAATFDQVWRIFESLIGNLTEVFLVIDRVEMCKPGGQASLTGDLLPALARLLAETSGRRAILTSIYNPPENMSYDVARTIEKVFIDTGGMGEERK</sequence>
<dbReference type="AlphaFoldDB" id="W3XKX1"/>
<feature type="domain" description="DUF7708" evidence="1">
    <location>
        <begin position="110"/>
        <end position="253"/>
    </location>
</feature>
<reference evidence="3" key="1">
    <citation type="journal article" date="2015" name="BMC Genomics">
        <title>Genomic and transcriptomic analysis of the endophytic fungus Pestalotiopsis fici reveals its lifestyle and high potential for synthesis of natural products.</title>
        <authorList>
            <person name="Wang X."/>
            <person name="Zhang X."/>
            <person name="Liu L."/>
            <person name="Xiang M."/>
            <person name="Wang W."/>
            <person name="Sun X."/>
            <person name="Che Y."/>
            <person name="Guo L."/>
            <person name="Liu G."/>
            <person name="Guo L."/>
            <person name="Wang C."/>
            <person name="Yin W.B."/>
            <person name="Stadler M."/>
            <person name="Zhang X."/>
            <person name="Liu X."/>
        </authorList>
    </citation>
    <scope>NUCLEOTIDE SEQUENCE [LARGE SCALE GENOMIC DNA]</scope>
    <source>
        <strain evidence="3">W106-1 / CGMCC3.15140</strain>
    </source>
</reference>
<dbReference type="EMBL" id="KI912109">
    <property type="protein sequence ID" value="ETS86640.1"/>
    <property type="molecule type" value="Genomic_DNA"/>
</dbReference>
<protein>
    <recommendedName>
        <fullName evidence="1">DUF7708 domain-containing protein</fullName>
    </recommendedName>
</protein>
<dbReference type="InterPro" id="IPR056125">
    <property type="entry name" value="DUF7708"/>
</dbReference>
<dbReference type="RefSeq" id="XP_007827240.1">
    <property type="nucleotide sequence ID" value="XM_007829049.1"/>
</dbReference>
<dbReference type="Pfam" id="PF24809">
    <property type="entry name" value="DUF7708"/>
    <property type="match status" value="1"/>
</dbReference>
<dbReference type="OMA" id="VWRIFES"/>
<dbReference type="Proteomes" id="UP000030651">
    <property type="component" value="Unassembled WGS sequence"/>
</dbReference>
<dbReference type="OrthoDB" id="61900at2759"/>
<dbReference type="HOGENOM" id="CLU_513969_0_0_1"/>
<dbReference type="GeneID" id="19265481"/>